<dbReference type="EMBL" id="JACSEA010000005">
    <property type="protein sequence ID" value="KAF7400273.1"/>
    <property type="molecule type" value="Genomic_DNA"/>
</dbReference>
<comment type="caution">
    <text evidence="2">The sequence shown here is derived from an EMBL/GenBank/DDBJ whole genome shotgun (WGS) entry which is preliminary data.</text>
</comment>
<reference evidence="2" key="1">
    <citation type="journal article" date="2020" name="G3 (Bethesda)">
        <title>High-Quality Assemblies for Three Invasive Social Wasps from the &lt;i&gt;Vespula&lt;/i&gt; Genus.</title>
        <authorList>
            <person name="Harrop T.W.R."/>
            <person name="Guhlin J."/>
            <person name="McLaughlin G.M."/>
            <person name="Permina E."/>
            <person name="Stockwell P."/>
            <person name="Gilligan J."/>
            <person name="Le Lec M.F."/>
            <person name="Gruber M.A.M."/>
            <person name="Quinn O."/>
            <person name="Lovegrove M."/>
            <person name="Duncan E.J."/>
            <person name="Remnant E.J."/>
            <person name="Van Eeckhoven J."/>
            <person name="Graham B."/>
            <person name="Knapp R.A."/>
            <person name="Langford K.W."/>
            <person name="Kronenberg Z."/>
            <person name="Press M.O."/>
            <person name="Eacker S.M."/>
            <person name="Wilson-Rankin E.E."/>
            <person name="Purcell J."/>
            <person name="Lester P.J."/>
            <person name="Dearden P.K."/>
        </authorList>
    </citation>
    <scope>NUCLEOTIDE SEQUENCE</scope>
    <source>
        <strain evidence="2">Marl-1</strain>
    </source>
</reference>
<protein>
    <submittedName>
        <fullName evidence="2">Uncharacterized protein</fullName>
    </submittedName>
</protein>
<feature type="region of interest" description="Disordered" evidence="1">
    <location>
        <begin position="57"/>
        <end position="77"/>
    </location>
</feature>
<evidence type="ECO:0000313" key="3">
    <source>
        <dbReference type="Proteomes" id="UP000614350"/>
    </source>
</evidence>
<dbReference type="Proteomes" id="UP000614350">
    <property type="component" value="Unassembled WGS sequence"/>
</dbReference>
<organism evidence="2 3">
    <name type="scientific">Vespula vulgaris</name>
    <name type="common">Yellow jacket</name>
    <name type="synonym">Wasp</name>
    <dbReference type="NCBI Taxonomy" id="7454"/>
    <lineage>
        <taxon>Eukaryota</taxon>
        <taxon>Metazoa</taxon>
        <taxon>Ecdysozoa</taxon>
        <taxon>Arthropoda</taxon>
        <taxon>Hexapoda</taxon>
        <taxon>Insecta</taxon>
        <taxon>Pterygota</taxon>
        <taxon>Neoptera</taxon>
        <taxon>Endopterygota</taxon>
        <taxon>Hymenoptera</taxon>
        <taxon>Apocrita</taxon>
        <taxon>Aculeata</taxon>
        <taxon>Vespoidea</taxon>
        <taxon>Vespidae</taxon>
        <taxon>Vespinae</taxon>
        <taxon>Vespula</taxon>
    </lineage>
</organism>
<gene>
    <name evidence="2" type="ORF">HZH66_005457</name>
</gene>
<evidence type="ECO:0000256" key="1">
    <source>
        <dbReference type="SAM" id="MobiDB-lite"/>
    </source>
</evidence>
<accession>A0A834K569</accession>
<evidence type="ECO:0000313" key="2">
    <source>
        <dbReference type="EMBL" id="KAF7400273.1"/>
    </source>
</evidence>
<dbReference type="AlphaFoldDB" id="A0A834K569"/>
<keyword evidence="3" id="KW-1185">Reference proteome</keyword>
<name>A0A834K569_VESVU</name>
<sequence length="109" mass="12049">MKKYVYSRSGNFLRRRSHAKDGAKVIDQATRLGLTLPALNQQLPFLLENDRAVGTLEKSKGIRSSTKGDPKMTKVQPRQIGRKNGASRGFICAVLNPQPELPGERMGCP</sequence>
<proteinExistence type="predicted"/>